<protein>
    <submittedName>
        <fullName evidence="1">Uncharacterized protein</fullName>
    </submittedName>
</protein>
<evidence type="ECO:0000313" key="1">
    <source>
        <dbReference type="EMBL" id="GAA5112200.1"/>
    </source>
</evidence>
<name>A0ABP9NB95_9PSEU</name>
<gene>
    <name evidence="1" type="ORF">GCM10023320_06160</name>
</gene>
<evidence type="ECO:0000313" key="2">
    <source>
        <dbReference type="Proteomes" id="UP001500804"/>
    </source>
</evidence>
<organism evidence="1 2">
    <name type="scientific">Pseudonocardia adelaidensis</name>
    <dbReference type="NCBI Taxonomy" id="648754"/>
    <lineage>
        <taxon>Bacteria</taxon>
        <taxon>Bacillati</taxon>
        <taxon>Actinomycetota</taxon>
        <taxon>Actinomycetes</taxon>
        <taxon>Pseudonocardiales</taxon>
        <taxon>Pseudonocardiaceae</taxon>
        <taxon>Pseudonocardia</taxon>
    </lineage>
</organism>
<proteinExistence type="predicted"/>
<reference evidence="2" key="1">
    <citation type="journal article" date="2019" name="Int. J. Syst. Evol. Microbiol.">
        <title>The Global Catalogue of Microorganisms (GCM) 10K type strain sequencing project: providing services to taxonomists for standard genome sequencing and annotation.</title>
        <authorList>
            <consortium name="The Broad Institute Genomics Platform"/>
            <consortium name="The Broad Institute Genome Sequencing Center for Infectious Disease"/>
            <person name="Wu L."/>
            <person name="Ma J."/>
        </authorList>
    </citation>
    <scope>NUCLEOTIDE SEQUENCE [LARGE SCALE GENOMIC DNA]</scope>
    <source>
        <strain evidence="2">JCM 18302</strain>
    </source>
</reference>
<accession>A0ABP9NB95</accession>
<keyword evidence="2" id="KW-1185">Reference proteome</keyword>
<comment type="caution">
    <text evidence="1">The sequence shown here is derived from an EMBL/GenBank/DDBJ whole genome shotgun (WGS) entry which is preliminary data.</text>
</comment>
<dbReference type="Proteomes" id="UP001500804">
    <property type="component" value="Unassembled WGS sequence"/>
</dbReference>
<dbReference type="EMBL" id="BAABJO010000002">
    <property type="protein sequence ID" value="GAA5112200.1"/>
    <property type="molecule type" value="Genomic_DNA"/>
</dbReference>
<sequence length="75" mass="7968">MPSGRSATRAADVGAAGLLVLVEGEVAVMPLPISRKIRNSFSERTVGGRHGRVKRNSVAPTGKLRSFGTYGKECR</sequence>